<feature type="compositionally biased region" description="Pro residues" evidence="1">
    <location>
        <begin position="272"/>
        <end position="288"/>
    </location>
</feature>
<evidence type="ECO:0000256" key="2">
    <source>
        <dbReference type="SAM" id="SignalP"/>
    </source>
</evidence>
<gene>
    <name evidence="4" type="primary">LOC105368378</name>
</gene>
<dbReference type="KEGG" id="csol:105368378"/>
<dbReference type="GeneID" id="105368378"/>
<feature type="compositionally biased region" description="Polar residues" evidence="1">
    <location>
        <begin position="301"/>
        <end position="328"/>
    </location>
</feature>
<keyword evidence="4" id="KW-0418">Kinase</keyword>
<feature type="compositionally biased region" description="Polar residues" evidence="1">
    <location>
        <begin position="384"/>
        <end position="396"/>
    </location>
</feature>
<dbReference type="GO" id="GO:0016301">
    <property type="term" value="F:kinase activity"/>
    <property type="evidence" value="ECO:0007669"/>
    <property type="project" value="UniProtKB-KW"/>
</dbReference>
<proteinExistence type="predicted"/>
<keyword evidence="3" id="KW-1185">Reference proteome</keyword>
<sequence length="1025" mass="111498">MVRNKMSIVLFFVLLIGYQTTAVINKSNPPLTYEYKRNDSVEAENRVGNLYRPPADDYGPPSNNNYNEISPVYGPPELTGDQRPPQIFDSPPPEQPPPPLSQFNSPQSSFSSYNPLSKVKTQYGVPKSTFKPLPSLPNHNFNLPQPQFGLSKSEFSLPKPQYGPPKSLYGPPKPNYGSPLSSFRPPKPEYGLPSKFNIPTMSQYTLPSSNSGRPSWDNGVSIPLSIEAYGPPTKEPFAPFVSKLQDNYAPPPLIQALPQQQYSVPVNNEIYNPPPPPSSGIPAPPTPPDIKYDGWQPIAGLTSSSDQQQPVSDNYNLPLPSNNYQSSDAFAPPTNAYELPVGDQGSGSDFSLSNGHPAPILSTSNVPSDSYGTPLNNPEDHSLKSSVSQSTITHESNGLPPPALPQYEPLHNNHPHIDSSSSSNIDQHHLNGQYPGTNGNSLSTVKTTNFELPSNPEIPIADFHSNSGENGLTLQQLPVIPSANYDVSVPSNTHGPIPSSILSNGLFSLSNTIRGSKFPLFNQFDFSFHKNNGNNRNRHHGGHRSPPLPYNGFVPPRRPPMKFRDSVPIKLLSNLNQYLPPNKPYKIYGPPSIQQLPNRQNNIFQTSPNSFAPSNSFGRSNGFKVHAALAAPDANYGIPLSFNDFNTPAPSLTYGAPNFGPASSIGATGNLYNSAQSSIVPTYGAPAFYAFEHDCNNNKHNSQYNFGNSNNDLLKMSASNNQIFSNTQVESTASEDVNDDKLPINLAPNALTSSYNAPNLNELELKDYEKQQNTFKDSYGNTIDNYKVLDQANAAITTYDNTVSNTVSNSSKHSQNSLLDVSTNPGPENLSAESLTATLTAQSYGQDDKSISQSDIDATQFIKSDEANQALALAQSLTVDGDGFQIEGSKGTYTLQIQPADGGYGTDNSDGNIQHDQVLSNGLLQNILAAIEEQPEGKQIQGAIQYRSIEKRNEEDLTNAASSSLVSIKSNSDSSLADKQLNKLENAESTNENLNTSNNDRVALFFDKDYNNTNKETQVIINNAK</sequence>
<protein>
    <submittedName>
        <fullName evidence="4">Probable cyclin-dependent serine/threonine-protein kinase DDB_G0292550</fullName>
    </submittedName>
</protein>
<feature type="compositionally biased region" description="Polar residues" evidence="1">
    <location>
        <begin position="812"/>
        <end position="829"/>
    </location>
</feature>
<evidence type="ECO:0000313" key="3">
    <source>
        <dbReference type="Proteomes" id="UP000695007"/>
    </source>
</evidence>
<feature type="compositionally biased region" description="Pro residues" evidence="1">
    <location>
        <begin position="90"/>
        <end position="100"/>
    </location>
</feature>
<dbReference type="Proteomes" id="UP000695007">
    <property type="component" value="Unplaced"/>
</dbReference>
<name>A0AAJ6YWL1_9HYME</name>
<feature type="compositionally biased region" description="Polar residues" evidence="1">
    <location>
        <begin position="361"/>
        <end position="376"/>
    </location>
</feature>
<reference evidence="4" key="1">
    <citation type="submission" date="2025-08" db="UniProtKB">
        <authorList>
            <consortium name="RefSeq"/>
        </authorList>
    </citation>
    <scope>IDENTIFICATION</scope>
</reference>
<feature type="region of interest" description="Disordered" evidence="1">
    <location>
        <begin position="49"/>
        <end position="115"/>
    </location>
</feature>
<dbReference type="RefSeq" id="XP_011505687.1">
    <property type="nucleotide sequence ID" value="XM_011507385.1"/>
</dbReference>
<dbReference type="AlphaFoldDB" id="A0AAJ6YWL1"/>
<feature type="compositionally biased region" description="Low complexity" evidence="1">
    <location>
        <begin position="101"/>
        <end position="115"/>
    </location>
</feature>
<feature type="compositionally biased region" description="Polar residues" evidence="1">
    <location>
        <begin position="137"/>
        <end position="154"/>
    </location>
</feature>
<accession>A0AAJ6YWL1</accession>
<keyword evidence="4" id="KW-0808">Transferase</keyword>
<keyword evidence="2" id="KW-0732">Signal</keyword>
<evidence type="ECO:0000313" key="4">
    <source>
        <dbReference type="RefSeq" id="XP_011505687.1"/>
    </source>
</evidence>
<evidence type="ECO:0000256" key="1">
    <source>
        <dbReference type="SAM" id="MobiDB-lite"/>
    </source>
</evidence>
<organism evidence="3 4">
    <name type="scientific">Ceratosolen solmsi marchali</name>
    <dbReference type="NCBI Taxonomy" id="326594"/>
    <lineage>
        <taxon>Eukaryota</taxon>
        <taxon>Metazoa</taxon>
        <taxon>Ecdysozoa</taxon>
        <taxon>Arthropoda</taxon>
        <taxon>Hexapoda</taxon>
        <taxon>Insecta</taxon>
        <taxon>Pterygota</taxon>
        <taxon>Neoptera</taxon>
        <taxon>Endopterygota</taxon>
        <taxon>Hymenoptera</taxon>
        <taxon>Apocrita</taxon>
        <taxon>Proctotrupomorpha</taxon>
        <taxon>Chalcidoidea</taxon>
        <taxon>Agaonidae</taxon>
        <taxon>Agaoninae</taxon>
        <taxon>Ceratosolen</taxon>
    </lineage>
</organism>
<feature type="compositionally biased region" description="Polar residues" evidence="1">
    <location>
        <begin position="434"/>
        <end position="448"/>
    </location>
</feature>
<feature type="region of interest" description="Disordered" evidence="1">
    <location>
        <begin position="808"/>
        <end position="829"/>
    </location>
</feature>
<feature type="region of interest" description="Disordered" evidence="1">
    <location>
        <begin position="266"/>
        <end position="448"/>
    </location>
</feature>
<feature type="chain" id="PRO_5042615082" evidence="2">
    <location>
        <begin position="23"/>
        <end position="1025"/>
    </location>
</feature>
<feature type="signal peptide" evidence="2">
    <location>
        <begin position="1"/>
        <end position="22"/>
    </location>
</feature>
<feature type="region of interest" description="Disordered" evidence="1">
    <location>
        <begin position="130"/>
        <end position="195"/>
    </location>
</feature>